<feature type="region of interest" description="Disordered" evidence="13">
    <location>
        <begin position="180"/>
        <end position="226"/>
    </location>
</feature>
<feature type="compositionally biased region" description="Basic and acidic residues" evidence="13">
    <location>
        <begin position="192"/>
        <end position="213"/>
    </location>
</feature>
<keyword evidence="3 12" id="KW-0963">Cytoplasm</keyword>
<dbReference type="Gene3D" id="1.20.120.1910">
    <property type="entry name" value="Cysteine-tRNA ligase, C-terminal anti-codon recognition domain"/>
    <property type="match status" value="1"/>
</dbReference>
<dbReference type="InterPro" id="IPR015803">
    <property type="entry name" value="Cys-tRNA-ligase"/>
</dbReference>
<dbReference type="SUPFAM" id="SSF47323">
    <property type="entry name" value="Anticodon-binding domain of a subclass of class I aminoacyl-tRNA synthetases"/>
    <property type="match status" value="1"/>
</dbReference>
<feature type="short sequence motif" description="'HIGH' region" evidence="12">
    <location>
        <begin position="41"/>
        <end position="51"/>
    </location>
</feature>
<dbReference type="PANTHER" id="PTHR10890:SF30">
    <property type="entry name" value="CYSTEINE--TRNA LIGASE"/>
    <property type="match status" value="1"/>
</dbReference>
<dbReference type="STRING" id="554083.BKD30_11155"/>
<dbReference type="InterPro" id="IPR015273">
    <property type="entry name" value="Cys-tRNA-synt_Ia_DALR"/>
</dbReference>
<dbReference type="CDD" id="cd00672">
    <property type="entry name" value="CysRS_core"/>
    <property type="match status" value="1"/>
</dbReference>
<keyword evidence="4 12" id="KW-0436">Ligase</keyword>
<comment type="similarity">
    <text evidence="1 12">Belongs to the class-I aminoacyl-tRNA synthetase family.</text>
</comment>
<dbReference type="SMART" id="SM00840">
    <property type="entry name" value="DALR_2"/>
    <property type="match status" value="1"/>
</dbReference>
<dbReference type="Gene3D" id="3.40.50.620">
    <property type="entry name" value="HUPs"/>
    <property type="match status" value="1"/>
</dbReference>
<dbReference type="InterPro" id="IPR014729">
    <property type="entry name" value="Rossmann-like_a/b/a_fold"/>
</dbReference>
<comment type="cofactor">
    <cofactor evidence="12">
        <name>Zn(2+)</name>
        <dbReference type="ChEBI" id="CHEBI:29105"/>
    </cofactor>
    <text evidence="12">Binds 1 zinc ion per subunit.</text>
</comment>
<dbReference type="InterPro" id="IPR032678">
    <property type="entry name" value="tRNA-synt_1_cat_dom"/>
</dbReference>
<feature type="binding site" evidence="12">
    <location>
        <position position="297"/>
    </location>
    <ligand>
        <name>ATP</name>
        <dbReference type="ChEBI" id="CHEBI:30616"/>
    </ligand>
</feature>
<dbReference type="NCBIfam" id="TIGR00435">
    <property type="entry name" value="cysS"/>
    <property type="match status" value="1"/>
</dbReference>
<evidence type="ECO:0000313" key="15">
    <source>
        <dbReference type="EMBL" id="OMH23660.1"/>
    </source>
</evidence>
<proteinExistence type="inferred from homology"/>
<organism evidence="15 16">
    <name type="scientific">Tersicoccus phoenicis</name>
    <dbReference type="NCBI Taxonomy" id="554083"/>
    <lineage>
        <taxon>Bacteria</taxon>
        <taxon>Bacillati</taxon>
        <taxon>Actinomycetota</taxon>
        <taxon>Actinomycetes</taxon>
        <taxon>Micrococcales</taxon>
        <taxon>Micrococcaceae</taxon>
        <taxon>Tersicoccus</taxon>
    </lineage>
</organism>
<dbReference type="GO" id="GO:0005524">
    <property type="term" value="F:ATP binding"/>
    <property type="evidence" value="ECO:0007669"/>
    <property type="project" value="UniProtKB-UniRule"/>
</dbReference>
<comment type="catalytic activity">
    <reaction evidence="11 12">
        <text>tRNA(Cys) + L-cysteine + ATP = L-cysteinyl-tRNA(Cys) + AMP + diphosphate</text>
        <dbReference type="Rhea" id="RHEA:17773"/>
        <dbReference type="Rhea" id="RHEA-COMP:9661"/>
        <dbReference type="Rhea" id="RHEA-COMP:9679"/>
        <dbReference type="ChEBI" id="CHEBI:30616"/>
        <dbReference type="ChEBI" id="CHEBI:33019"/>
        <dbReference type="ChEBI" id="CHEBI:35235"/>
        <dbReference type="ChEBI" id="CHEBI:78442"/>
        <dbReference type="ChEBI" id="CHEBI:78517"/>
        <dbReference type="ChEBI" id="CHEBI:456215"/>
        <dbReference type="EC" id="6.1.1.16"/>
    </reaction>
</comment>
<dbReference type="Proteomes" id="UP000187085">
    <property type="component" value="Unassembled WGS sequence"/>
</dbReference>
<dbReference type="HAMAP" id="MF_00041">
    <property type="entry name" value="Cys_tRNA_synth"/>
    <property type="match status" value="1"/>
</dbReference>
<feature type="binding site" evidence="12">
    <location>
        <position position="267"/>
    </location>
    <ligand>
        <name>Zn(2+)</name>
        <dbReference type="ChEBI" id="CHEBI:29105"/>
    </ligand>
</feature>
<feature type="binding site" evidence="12">
    <location>
        <position position="238"/>
    </location>
    <ligand>
        <name>Zn(2+)</name>
        <dbReference type="ChEBI" id="CHEBI:29105"/>
    </ligand>
</feature>
<feature type="domain" description="Cysteinyl-tRNA synthetase class Ia DALR" evidence="14">
    <location>
        <begin position="407"/>
        <end position="480"/>
    </location>
</feature>
<comment type="subcellular location">
    <subcellularLocation>
        <location evidence="12">Cytoplasm</location>
    </subcellularLocation>
</comment>
<keyword evidence="8 12" id="KW-0067">ATP-binding</keyword>
<dbReference type="AlphaFoldDB" id="A0A1R1L814"/>
<evidence type="ECO:0000256" key="7">
    <source>
        <dbReference type="ARBA" id="ARBA00022833"/>
    </source>
</evidence>
<evidence type="ECO:0000259" key="14">
    <source>
        <dbReference type="SMART" id="SM00840"/>
    </source>
</evidence>
<dbReference type="EMBL" id="MRDE01000072">
    <property type="protein sequence ID" value="OMH23660.1"/>
    <property type="molecule type" value="Genomic_DNA"/>
</dbReference>
<evidence type="ECO:0000256" key="3">
    <source>
        <dbReference type="ARBA" id="ARBA00022490"/>
    </source>
</evidence>
<dbReference type="EC" id="6.1.1.16" evidence="12"/>
<feature type="binding site" evidence="12">
    <location>
        <position position="39"/>
    </location>
    <ligand>
        <name>Zn(2+)</name>
        <dbReference type="ChEBI" id="CHEBI:29105"/>
    </ligand>
</feature>
<name>A0A1R1L814_9MICC</name>
<dbReference type="PRINTS" id="PR00983">
    <property type="entry name" value="TRNASYNTHCYS"/>
</dbReference>
<keyword evidence="6 12" id="KW-0547">Nucleotide-binding</keyword>
<evidence type="ECO:0000256" key="6">
    <source>
        <dbReference type="ARBA" id="ARBA00022741"/>
    </source>
</evidence>
<feature type="binding site" evidence="12">
    <location>
        <position position="263"/>
    </location>
    <ligand>
        <name>Zn(2+)</name>
        <dbReference type="ChEBI" id="CHEBI:29105"/>
    </ligand>
</feature>
<evidence type="ECO:0000256" key="8">
    <source>
        <dbReference type="ARBA" id="ARBA00022840"/>
    </source>
</evidence>
<dbReference type="InterPro" id="IPR024909">
    <property type="entry name" value="Cys-tRNA/MSH_ligase"/>
</dbReference>
<evidence type="ECO:0000256" key="9">
    <source>
        <dbReference type="ARBA" id="ARBA00022917"/>
    </source>
</evidence>
<evidence type="ECO:0000256" key="2">
    <source>
        <dbReference type="ARBA" id="ARBA00011245"/>
    </source>
</evidence>
<accession>A0A1R1L814</accession>
<reference evidence="15 16" key="1">
    <citation type="submission" date="2016-12" db="EMBL/GenBank/DDBJ databases">
        <title>Draft genome of Tersicoccus phoenicis 1P05MA.</title>
        <authorList>
            <person name="Nakajima Y."/>
            <person name="Yoshizawa S."/>
            <person name="Nakamura K."/>
            <person name="Ogura Y."/>
            <person name="Hayashi T."/>
            <person name="Kogure K."/>
        </authorList>
    </citation>
    <scope>NUCLEOTIDE SEQUENCE [LARGE SCALE GENOMIC DNA]</scope>
    <source>
        <strain evidence="15 16">1p05MA</strain>
    </source>
</reference>
<dbReference type="Pfam" id="PF09190">
    <property type="entry name" value="DALR_2"/>
    <property type="match status" value="1"/>
</dbReference>
<evidence type="ECO:0000256" key="12">
    <source>
        <dbReference type="HAMAP-Rule" id="MF_00041"/>
    </source>
</evidence>
<keyword evidence="5 12" id="KW-0479">Metal-binding</keyword>
<dbReference type="InterPro" id="IPR009080">
    <property type="entry name" value="tRNAsynth_Ia_anticodon-bd"/>
</dbReference>
<sequence length="529" mass="56189">MRDPAGYTDTVTLRLHDSKSASVVPFAPVIPGRASVYYCGATVQSEPHLGHLRSALSFDLLTRWLEATGLAVTVIRNVTDIDDKILANSAASFAEDFAGPHPREPWWGLAYRVEQQFEAAYAAIGVRRPTYEPRATGHITEMHALIRDLVERGHAYPAEDGSGDVYFDVRSWPEYGSLTRQSVDDMQDAADADPRGKRDPRDFALWKGHKDGEPTTASWPDPLGRPDLRGRPGWHLECSAMAGKYLGTEFDIHGGGLDLRFPHHENELAQSTAAGHPFAHVWMHNGLVTLDGEKMSKSAFHFVTAADVLAGADPVVVRYFMAATHYRSVLDFRPATDDDGGSLAEAAAAYGRIRTFVRNAARALGTGAVATGAGETGASGTPTGGVTEHVVAHADPETPVAQTLPAAFTAAMNDDLNVPAALGVVHETVRRGNSALAEGDRDAAAAALADVRAMTGVLGLDPLDPAWHAGGGRSAADEALDALIAGRLAARAEARSARDFAAADAIRDGLATAGIVIEDGKDGSRWSLA</sequence>
<evidence type="ECO:0000256" key="4">
    <source>
        <dbReference type="ARBA" id="ARBA00022598"/>
    </source>
</evidence>
<dbReference type="Pfam" id="PF01406">
    <property type="entry name" value="tRNA-synt_1e"/>
    <property type="match status" value="1"/>
</dbReference>
<keyword evidence="9 12" id="KW-0648">Protein biosynthesis</keyword>
<dbReference type="Pfam" id="PF23493">
    <property type="entry name" value="CysS_C"/>
    <property type="match status" value="1"/>
</dbReference>
<evidence type="ECO:0000256" key="13">
    <source>
        <dbReference type="SAM" id="MobiDB-lite"/>
    </source>
</evidence>
<gene>
    <name evidence="12" type="primary">cysS</name>
    <name evidence="15" type="ORF">BKD30_11155</name>
</gene>
<dbReference type="GO" id="GO:0006423">
    <property type="term" value="P:cysteinyl-tRNA aminoacylation"/>
    <property type="evidence" value="ECO:0007669"/>
    <property type="project" value="UniProtKB-UniRule"/>
</dbReference>
<keyword evidence="10 12" id="KW-0030">Aminoacyl-tRNA synthetase</keyword>
<comment type="caution">
    <text evidence="15">The sequence shown here is derived from an EMBL/GenBank/DDBJ whole genome shotgun (WGS) entry which is preliminary data.</text>
</comment>
<keyword evidence="7 12" id="KW-0862">Zinc</keyword>
<evidence type="ECO:0000313" key="16">
    <source>
        <dbReference type="Proteomes" id="UP000187085"/>
    </source>
</evidence>
<dbReference type="GO" id="GO:0005829">
    <property type="term" value="C:cytosol"/>
    <property type="evidence" value="ECO:0007669"/>
    <property type="project" value="TreeGrafter"/>
</dbReference>
<protein>
    <recommendedName>
        <fullName evidence="12">Cysteine--tRNA ligase</fullName>
        <ecNumber evidence="12">6.1.1.16</ecNumber>
    </recommendedName>
    <alternativeName>
        <fullName evidence="12">Cysteinyl-tRNA synthetase</fullName>
        <shortName evidence="12">CysRS</shortName>
    </alternativeName>
</protein>
<dbReference type="InterPro" id="IPR056411">
    <property type="entry name" value="CysS_C"/>
</dbReference>
<keyword evidence="16" id="KW-1185">Reference proteome</keyword>
<evidence type="ECO:0000256" key="1">
    <source>
        <dbReference type="ARBA" id="ARBA00005594"/>
    </source>
</evidence>
<evidence type="ECO:0000256" key="5">
    <source>
        <dbReference type="ARBA" id="ARBA00022723"/>
    </source>
</evidence>
<dbReference type="GO" id="GO:0004817">
    <property type="term" value="F:cysteine-tRNA ligase activity"/>
    <property type="evidence" value="ECO:0007669"/>
    <property type="project" value="UniProtKB-UniRule"/>
</dbReference>
<evidence type="ECO:0000256" key="10">
    <source>
        <dbReference type="ARBA" id="ARBA00023146"/>
    </source>
</evidence>
<dbReference type="PANTHER" id="PTHR10890">
    <property type="entry name" value="CYSTEINYL-TRNA SYNTHETASE"/>
    <property type="match status" value="1"/>
</dbReference>
<dbReference type="SUPFAM" id="SSF52374">
    <property type="entry name" value="Nucleotidylyl transferase"/>
    <property type="match status" value="1"/>
</dbReference>
<evidence type="ECO:0000256" key="11">
    <source>
        <dbReference type="ARBA" id="ARBA00047398"/>
    </source>
</evidence>
<feature type="short sequence motif" description="'KMSKS' region" evidence="12">
    <location>
        <begin position="294"/>
        <end position="298"/>
    </location>
</feature>
<dbReference type="GO" id="GO:0008270">
    <property type="term" value="F:zinc ion binding"/>
    <property type="evidence" value="ECO:0007669"/>
    <property type="project" value="UniProtKB-UniRule"/>
</dbReference>
<comment type="subunit">
    <text evidence="2 12">Monomer.</text>
</comment>